<accession>W3X281</accession>
<dbReference type="STRING" id="1229662.W3X281"/>
<evidence type="ECO:0000259" key="3">
    <source>
        <dbReference type="PROSITE" id="PS50157"/>
    </source>
</evidence>
<dbReference type="GO" id="GO:0008270">
    <property type="term" value="F:zinc ion binding"/>
    <property type="evidence" value="ECO:0007669"/>
    <property type="project" value="UniProtKB-KW"/>
</dbReference>
<dbReference type="HOGENOM" id="CLU_008497_4_0_1"/>
<dbReference type="eggNOG" id="ENOG502S9TN">
    <property type="taxonomic scope" value="Eukaryota"/>
</dbReference>
<dbReference type="KEGG" id="pfy:PFICI_07658"/>
<gene>
    <name evidence="4" type="ORF">PFICI_07658</name>
</gene>
<feature type="compositionally biased region" description="Polar residues" evidence="2">
    <location>
        <begin position="208"/>
        <end position="217"/>
    </location>
</feature>
<evidence type="ECO:0000313" key="4">
    <source>
        <dbReference type="EMBL" id="ETS80129.1"/>
    </source>
</evidence>
<organism evidence="4 5">
    <name type="scientific">Pestalotiopsis fici (strain W106-1 / CGMCC3.15140)</name>
    <dbReference type="NCBI Taxonomy" id="1229662"/>
    <lineage>
        <taxon>Eukaryota</taxon>
        <taxon>Fungi</taxon>
        <taxon>Dikarya</taxon>
        <taxon>Ascomycota</taxon>
        <taxon>Pezizomycotina</taxon>
        <taxon>Sordariomycetes</taxon>
        <taxon>Xylariomycetidae</taxon>
        <taxon>Amphisphaeriales</taxon>
        <taxon>Sporocadaceae</taxon>
        <taxon>Pestalotiopsis</taxon>
    </lineage>
</organism>
<proteinExistence type="predicted"/>
<evidence type="ECO:0000313" key="5">
    <source>
        <dbReference type="Proteomes" id="UP000030651"/>
    </source>
</evidence>
<keyword evidence="1" id="KW-0479">Metal-binding</keyword>
<reference evidence="5" key="1">
    <citation type="journal article" date="2015" name="BMC Genomics">
        <title>Genomic and transcriptomic analysis of the endophytic fungus Pestalotiopsis fici reveals its lifestyle and high potential for synthesis of natural products.</title>
        <authorList>
            <person name="Wang X."/>
            <person name="Zhang X."/>
            <person name="Liu L."/>
            <person name="Xiang M."/>
            <person name="Wang W."/>
            <person name="Sun X."/>
            <person name="Che Y."/>
            <person name="Guo L."/>
            <person name="Liu G."/>
            <person name="Guo L."/>
            <person name="Wang C."/>
            <person name="Yin W.B."/>
            <person name="Stadler M."/>
            <person name="Zhang X."/>
            <person name="Liu X."/>
        </authorList>
    </citation>
    <scope>NUCLEOTIDE SEQUENCE [LARGE SCALE GENOMIC DNA]</scope>
    <source>
        <strain evidence="5">W106-1 / CGMCC3.15140</strain>
    </source>
</reference>
<keyword evidence="1" id="KW-0863">Zinc-finger</keyword>
<feature type="compositionally biased region" description="Low complexity" evidence="2">
    <location>
        <begin position="183"/>
        <end position="193"/>
    </location>
</feature>
<keyword evidence="1" id="KW-0862">Zinc</keyword>
<feature type="region of interest" description="Disordered" evidence="2">
    <location>
        <begin position="429"/>
        <end position="455"/>
    </location>
</feature>
<feature type="compositionally biased region" description="Basic residues" evidence="2">
    <location>
        <begin position="198"/>
        <end position="207"/>
    </location>
</feature>
<dbReference type="Proteomes" id="UP000030651">
    <property type="component" value="Unassembled WGS sequence"/>
</dbReference>
<evidence type="ECO:0000256" key="2">
    <source>
        <dbReference type="SAM" id="MobiDB-lite"/>
    </source>
</evidence>
<dbReference type="SMART" id="SM00355">
    <property type="entry name" value="ZnF_C2H2"/>
    <property type="match status" value="2"/>
</dbReference>
<sequence length="538" mass="59856">MESSHDLGYSEADLLNSLQTTSLGYHSSITTEELENLQNLLVDENVLPTEHDVQYNSLSDYPSQPLEMIAPWQAHAPLVESQAIPVPALASNQTLPRRRSRYLRNGSARNASSEPVTPAQSSLNPMQRWQESPPETEGASLLAIAGALRNSPRHTRSAERLKTKRWSVATSDTSLDSADTGCSSQSIASSRSTTSRREKPRSRHASRARTTLNRSKSGAQNGRIFQCTFCCDTFKNKYDWSRHEKSLHLSVERWICTPFGGAIVSPLTGQNHCVYCNLPDVSQEHLVKTHAHGSCEGENQVREFGRRDHLVQHLRQIHKIDAAPACIDDWKVDAPPIACRCGFCNTQLNSWKERADHLARHFRDGSTMDDWQGDHGFEKPIASQVNNAIPPYLIGAESRSLVPFSATSSRTKDHLHQIMKSHDEWAAELGGGESHQSNPIPNQEQVDETGAQQSESAVSKNFVHFLTSGLARFARQQMSLGVVPSDEMFQNESRRLVYGSQDGWDQTIADNNQWLSTFRSTHLGPNDDSQGSGHGNMT</sequence>
<keyword evidence="5" id="KW-1185">Reference proteome</keyword>
<dbReference type="InParanoid" id="W3X281"/>
<evidence type="ECO:0000256" key="1">
    <source>
        <dbReference type="PROSITE-ProRule" id="PRU00042"/>
    </source>
</evidence>
<protein>
    <recommendedName>
        <fullName evidence="3">C2H2-type domain-containing protein</fullName>
    </recommendedName>
</protein>
<feature type="region of interest" description="Disordered" evidence="2">
    <location>
        <begin position="519"/>
        <end position="538"/>
    </location>
</feature>
<dbReference type="GeneID" id="19272671"/>
<feature type="region of interest" description="Disordered" evidence="2">
    <location>
        <begin position="104"/>
        <end position="217"/>
    </location>
</feature>
<feature type="compositionally biased region" description="Polar residues" evidence="2">
    <location>
        <begin position="107"/>
        <end position="130"/>
    </location>
</feature>
<feature type="compositionally biased region" description="Polar residues" evidence="2">
    <location>
        <begin position="527"/>
        <end position="538"/>
    </location>
</feature>
<dbReference type="InterPro" id="IPR013087">
    <property type="entry name" value="Znf_C2H2_type"/>
</dbReference>
<feature type="domain" description="C2H2-type" evidence="3">
    <location>
        <begin position="225"/>
        <end position="253"/>
    </location>
</feature>
<dbReference type="AlphaFoldDB" id="W3X281"/>
<feature type="compositionally biased region" description="Polar residues" evidence="2">
    <location>
        <begin position="168"/>
        <end position="182"/>
    </location>
</feature>
<dbReference type="PROSITE" id="PS50157">
    <property type="entry name" value="ZINC_FINGER_C2H2_2"/>
    <property type="match status" value="1"/>
</dbReference>
<dbReference type="OMA" id="GRVHCAY"/>
<feature type="compositionally biased region" description="Polar residues" evidence="2">
    <location>
        <begin position="434"/>
        <end position="455"/>
    </location>
</feature>
<dbReference type="OrthoDB" id="4706011at2759"/>
<name>W3X281_PESFW</name>
<dbReference type="RefSeq" id="XP_007834430.1">
    <property type="nucleotide sequence ID" value="XM_007836239.1"/>
</dbReference>
<dbReference type="PROSITE" id="PS00028">
    <property type="entry name" value="ZINC_FINGER_C2H2_1"/>
    <property type="match status" value="1"/>
</dbReference>
<dbReference type="EMBL" id="KI912113">
    <property type="protein sequence ID" value="ETS80129.1"/>
    <property type="molecule type" value="Genomic_DNA"/>
</dbReference>